<accession>I5AX02</accession>
<dbReference type="InterPro" id="IPR045851">
    <property type="entry name" value="AMP-bd_C_sf"/>
</dbReference>
<dbReference type="InterPro" id="IPR025110">
    <property type="entry name" value="AMP-bd_C"/>
</dbReference>
<evidence type="ECO:0000313" key="3">
    <source>
        <dbReference type="EMBL" id="EIM58325.1"/>
    </source>
</evidence>
<dbReference type="Pfam" id="PF13193">
    <property type="entry name" value="AMP-binding_C"/>
    <property type="match status" value="1"/>
</dbReference>
<dbReference type="STRING" id="633697.EubceDRAFT1_2612"/>
<dbReference type="EMBL" id="CM001487">
    <property type="protein sequence ID" value="EIM58325.1"/>
    <property type="molecule type" value="Genomic_DNA"/>
</dbReference>
<sequence>MNFDEEIRLYESSGILSRETVVDRFLEMAKRYPEKIAVYDAEGAITYRQLSDRLLSFGGFLSSHGIERGDRVILQIGNSRDYAVVLLGTMAAGAVPVLMLQEHRSAEISCVGNTVEAKAYVSVNSGFIGNWKEMTEEVVASVAGLKLLITGKDSGIEGNIPLYDLQEAYLWEENRENRSVYNIPAVFLLSGGTTGAPKIIPKLQEAYLYNVERCAERSRFDEKTVFLTPLSVSHDFALANPGMLGALLKGGTVVLPELPFPEEAFDMIEEYGVNVVTIVPALLQGWLEAARYSGTDFSSLQLIITGAAKIDRSLGEQVKEVFGVKIQNGYGLGEGISCFTEIDDEDEVALNTQGKPVSRYDIMRIINEDGIDVSRGEEGELIEKGPYTFGGYYKNDTLNKTLFTEDGFFRTGDKAKMDVHGNLVILGRVREQINRAGENVIPSEVETLLRKCSSVKDASVFGAEDEKMGEKTVAALIADTQIHRKQIVEEMLAMGVAAYKIPDEIMIVTEFPYKNIGKVDKKELCRRYENGRKVKK</sequence>
<evidence type="ECO:0000313" key="4">
    <source>
        <dbReference type="Proteomes" id="UP000005753"/>
    </source>
</evidence>
<dbReference type="Gene3D" id="3.40.50.12780">
    <property type="entry name" value="N-terminal domain of ligase-like"/>
    <property type="match status" value="1"/>
</dbReference>
<dbReference type="GO" id="GO:0016878">
    <property type="term" value="F:acid-thiol ligase activity"/>
    <property type="evidence" value="ECO:0007669"/>
    <property type="project" value="UniProtKB-ARBA"/>
</dbReference>
<dbReference type="eggNOG" id="COG1021">
    <property type="taxonomic scope" value="Bacteria"/>
</dbReference>
<organism evidence="3 4">
    <name type="scientific">Eubacterium cellulosolvens (strain ATCC 43171 / JCM 9499 / 6)</name>
    <name type="common">Cillobacterium cellulosolvens</name>
    <dbReference type="NCBI Taxonomy" id="633697"/>
    <lineage>
        <taxon>Bacteria</taxon>
        <taxon>Bacillati</taxon>
        <taxon>Bacillota</taxon>
        <taxon>Clostridia</taxon>
        <taxon>Eubacteriales</taxon>
        <taxon>Eubacteriaceae</taxon>
        <taxon>Eubacterium</taxon>
    </lineage>
</organism>
<keyword evidence="4" id="KW-1185">Reference proteome</keyword>
<dbReference type="SUPFAM" id="SSF56801">
    <property type="entry name" value="Acetyl-CoA synthetase-like"/>
    <property type="match status" value="1"/>
</dbReference>
<feature type="domain" description="AMP-dependent synthetase/ligase" evidence="1">
    <location>
        <begin position="27"/>
        <end position="393"/>
    </location>
</feature>
<gene>
    <name evidence="3" type="ORF">EubceDRAFT1_2612</name>
</gene>
<dbReference type="AlphaFoldDB" id="I5AX02"/>
<dbReference type="InterPro" id="IPR000873">
    <property type="entry name" value="AMP-dep_synth/lig_dom"/>
</dbReference>
<dbReference type="InterPro" id="IPR020845">
    <property type="entry name" value="AMP-binding_CS"/>
</dbReference>
<dbReference type="PROSITE" id="PS00455">
    <property type="entry name" value="AMP_BINDING"/>
    <property type="match status" value="1"/>
</dbReference>
<dbReference type="InterPro" id="IPR042099">
    <property type="entry name" value="ANL_N_sf"/>
</dbReference>
<dbReference type="PANTHER" id="PTHR43767:SF1">
    <property type="entry name" value="NONRIBOSOMAL PEPTIDE SYNTHASE PES1 (EUROFUNG)-RELATED"/>
    <property type="match status" value="1"/>
</dbReference>
<evidence type="ECO:0000259" key="2">
    <source>
        <dbReference type="Pfam" id="PF13193"/>
    </source>
</evidence>
<feature type="domain" description="AMP-binding enzyme C-terminal" evidence="2">
    <location>
        <begin position="444"/>
        <end position="518"/>
    </location>
</feature>
<evidence type="ECO:0000259" key="1">
    <source>
        <dbReference type="Pfam" id="PF00501"/>
    </source>
</evidence>
<dbReference type="InterPro" id="IPR050237">
    <property type="entry name" value="ATP-dep_AMP-bd_enzyme"/>
</dbReference>
<protein>
    <submittedName>
        <fullName evidence="3">Peptide arylation enzyme</fullName>
    </submittedName>
</protein>
<dbReference type="HOGENOM" id="CLU_000022_59_7_9"/>
<dbReference type="Gene3D" id="3.30.300.30">
    <property type="match status" value="1"/>
</dbReference>
<name>I5AX02_EUBC6</name>
<reference evidence="3 4" key="1">
    <citation type="submission" date="2010-08" db="EMBL/GenBank/DDBJ databases">
        <authorList>
            <consortium name="US DOE Joint Genome Institute (JGI-PGF)"/>
            <person name="Lucas S."/>
            <person name="Copeland A."/>
            <person name="Lapidus A."/>
            <person name="Cheng J.-F."/>
            <person name="Bruce D."/>
            <person name="Goodwin L."/>
            <person name="Pitluck S."/>
            <person name="Land M.L."/>
            <person name="Hauser L."/>
            <person name="Chang Y.-J."/>
            <person name="Anderson I.J."/>
            <person name="Johnson E."/>
            <person name="Mulhopadhyay B."/>
            <person name="Kyrpides N."/>
            <person name="Woyke T.J."/>
        </authorList>
    </citation>
    <scope>NUCLEOTIDE SEQUENCE [LARGE SCALE GENOMIC DNA]</scope>
    <source>
        <strain evidence="3 4">6</strain>
    </source>
</reference>
<dbReference type="Proteomes" id="UP000005753">
    <property type="component" value="Chromosome"/>
</dbReference>
<dbReference type="PANTHER" id="PTHR43767">
    <property type="entry name" value="LONG-CHAIN-FATTY-ACID--COA LIGASE"/>
    <property type="match status" value="1"/>
</dbReference>
<dbReference type="Pfam" id="PF00501">
    <property type="entry name" value="AMP-binding"/>
    <property type="match status" value="1"/>
</dbReference>
<dbReference type="OrthoDB" id="9803968at2"/>
<reference evidence="3 4" key="2">
    <citation type="submission" date="2012-02" db="EMBL/GenBank/DDBJ databases">
        <title>Improved High-Quality Draft sequence of Eubacterium cellulosolvens 6.</title>
        <authorList>
            <consortium name="US DOE Joint Genome Institute"/>
            <person name="Lucas S."/>
            <person name="Han J."/>
            <person name="Lapidus A."/>
            <person name="Cheng J.-F."/>
            <person name="Goodwin L."/>
            <person name="Pitluck S."/>
            <person name="Peters L."/>
            <person name="Mikhailova N."/>
            <person name="Gu W."/>
            <person name="Detter J.C."/>
            <person name="Han C."/>
            <person name="Tapia R."/>
            <person name="Land M."/>
            <person name="Hauser L."/>
            <person name="Kyrpides N."/>
            <person name="Ivanova N."/>
            <person name="Pagani I."/>
            <person name="Johnson E."/>
            <person name="Mukhopadhyay B."/>
            <person name="Anderson I."/>
            <person name="Woyke T."/>
        </authorList>
    </citation>
    <scope>NUCLEOTIDE SEQUENCE [LARGE SCALE GENOMIC DNA]</scope>
    <source>
        <strain evidence="3 4">6</strain>
    </source>
</reference>
<proteinExistence type="predicted"/>